<organism evidence="2 3">
    <name type="scientific">Microtetraspora glauca</name>
    <dbReference type="NCBI Taxonomy" id="1996"/>
    <lineage>
        <taxon>Bacteria</taxon>
        <taxon>Bacillati</taxon>
        <taxon>Actinomycetota</taxon>
        <taxon>Actinomycetes</taxon>
        <taxon>Streptosporangiales</taxon>
        <taxon>Streptosporangiaceae</taxon>
        <taxon>Microtetraspora</taxon>
    </lineage>
</organism>
<evidence type="ECO:0000313" key="3">
    <source>
        <dbReference type="Proteomes" id="UP001551675"/>
    </source>
</evidence>
<feature type="domain" description="Group II intron maturase-specific" evidence="1">
    <location>
        <begin position="7"/>
        <end position="49"/>
    </location>
</feature>
<evidence type="ECO:0000313" key="2">
    <source>
        <dbReference type="EMBL" id="MEV0969932.1"/>
    </source>
</evidence>
<comment type="caution">
    <text evidence="2">The sequence shown here is derived from an EMBL/GenBank/DDBJ whole genome shotgun (WGS) entry which is preliminary data.</text>
</comment>
<proteinExistence type="predicted"/>
<dbReference type="RefSeq" id="WP_358132983.1">
    <property type="nucleotide sequence ID" value="NZ_JBFALK010000007.1"/>
</dbReference>
<evidence type="ECO:0000259" key="1">
    <source>
        <dbReference type="Pfam" id="PF08388"/>
    </source>
</evidence>
<sequence length="80" mass="8720">MDPKAVSRLKDRIRESSSRRWSVSMPCGIGRLNAYVTGWMAYFHLADTPGCSRIWMSGFAAGCGRSAGRNGRSPRPGAVT</sequence>
<keyword evidence="3" id="KW-1185">Reference proteome</keyword>
<gene>
    <name evidence="2" type="ORF">AB0I59_14940</name>
</gene>
<name>A0ABV3GE84_MICGL</name>
<accession>A0ABV3GE84</accession>
<dbReference type="Pfam" id="PF08388">
    <property type="entry name" value="GIIM"/>
    <property type="match status" value="1"/>
</dbReference>
<protein>
    <submittedName>
        <fullName evidence="2">Group II intron maturase-specific domain-containing protein</fullName>
    </submittedName>
</protein>
<dbReference type="InterPro" id="IPR013597">
    <property type="entry name" value="Mat_intron_G2"/>
</dbReference>
<reference evidence="2 3" key="1">
    <citation type="submission" date="2024-06" db="EMBL/GenBank/DDBJ databases">
        <title>The Natural Products Discovery Center: Release of the First 8490 Sequenced Strains for Exploring Actinobacteria Biosynthetic Diversity.</title>
        <authorList>
            <person name="Kalkreuter E."/>
            <person name="Kautsar S.A."/>
            <person name="Yang D."/>
            <person name="Bader C.D."/>
            <person name="Teijaro C.N."/>
            <person name="Fluegel L."/>
            <person name="Davis C.M."/>
            <person name="Simpson J.R."/>
            <person name="Lauterbach L."/>
            <person name="Steele A.D."/>
            <person name="Gui C."/>
            <person name="Meng S."/>
            <person name="Li G."/>
            <person name="Viehrig K."/>
            <person name="Ye F."/>
            <person name="Su P."/>
            <person name="Kiefer A.F."/>
            <person name="Nichols A."/>
            <person name="Cepeda A.J."/>
            <person name="Yan W."/>
            <person name="Fan B."/>
            <person name="Jiang Y."/>
            <person name="Adhikari A."/>
            <person name="Zheng C.-J."/>
            <person name="Schuster L."/>
            <person name="Cowan T.M."/>
            <person name="Smanski M.J."/>
            <person name="Chevrette M.G."/>
            <person name="De Carvalho L.P.S."/>
            <person name="Shen B."/>
        </authorList>
    </citation>
    <scope>NUCLEOTIDE SEQUENCE [LARGE SCALE GENOMIC DNA]</scope>
    <source>
        <strain evidence="2 3">NPDC050100</strain>
    </source>
</reference>
<dbReference type="Proteomes" id="UP001551675">
    <property type="component" value="Unassembled WGS sequence"/>
</dbReference>
<dbReference type="EMBL" id="JBFALK010000007">
    <property type="protein sequence ID" value="MEV0969932.1"/>
    <property type="molecule type" value="Genomic_DNA"/>
</dbReference>